<dbReference type="Proteomes" id="UP000604046">
    <property type="component" value="Unassembled WGS sequence"/>
</dbReference>
<evidence type="ECO:0000259" key="15">
    <source>
        <dbReference type="PROSITE" id="PS51007"/>
    </source>
</evidence>
<dbReference type="InterPro" id="IPR009056">
    <property type="entry name" value="Cyt_c-like_dom"/>
</dbReference>
<dbReference type="PANTHER" id="PTHR34688">
    <property type="entry name" value="CYTOCHROME C6, CHLOROPLASTIC"/>
    <property type="match status" value="1"/>
</dbReference>
<evidence type="ECO:0000256" key="2">
    <source>
        <dbReference type="ARBA" id="ARBA00004456"/>
    </source>
</evidence>
<feature type="domain" description="Cytochrome c" evidence="15">
    <location>
        <begin position="277"/>
        <end position="357"/>
    </location>
</feature>
<evidence type="ECO:0000313" key="16">
    <source>
        <dbReference type="EMBL" id="CAE7293891.1"/>
    </source>
</evidence>
<dbReference type="GO" id="GO:0005506">
    <property type="term" value="F:iron ion binding"/>
    <property type="evidence" value="ECO:0007669"/>
    <property type="project" value="InterPro"/>
</dbReference>
<dbReference type="InterPro" id="IPR008168">
    <property type="entry name" value="Cyt_C_IC"/>
</dbReference>
<feature type="signal peptide" evidence="14">
    <location>
        <begin position="1"/>
        <end position="20"/>
    </location>
</feature>
<reference evidence="16" key="1">
    <citation type="submission" date="2021-02" db="EMBL/GenBank/DDBJ databases">
        <authorList>
            <person name="Dougan E. K."/>
            <person name="Rhodes N."/>
            <person name="Thang M."/>
            <person name="Chan C."/>
        </authorList>
    </citation>
    <scope>NUCLEOTIDE SEQUENCE</scope>
</reference>
<protein>
    <recommendedName>
        <fullName evidence="12">Cytochrome c-553</fullName>
    </recommendedName>
    <alternativeName>
        <fullName evidence="11">Cytochrome c553</fullName>
    </alternativeName>
    <alternativeName>
        <fullName evidence="10">Soluble cytochrome f</fullName>
    </alternativeName>
</protein>
<dbReference type="OrthoDB" id="1930491at2759"/>
<dbReference type="SUPFAM" id="SSF46626">
    <property type="entry name" value="Cytochrome c"/>
    <property type="match status" value="4"/>
</dbReference>
<feature type="domain" description="Cytochrome c" evidence="15">
    <location>
        <begin position="79"/>
        <end position="159"/>
    </location>
</feature>
<dbReference type="PANTHER" id="PTHR34688:SF2">
    <property type="entry name" value="CYTOCHROME C6, CHLOROPLASTIC"/>
    <property type="match status" value="1"/>
</dbReference>
<feature type="chain" id="PRO_5032514299" description="Cytochrome c-553" evidence="14">
    <location>
        <begin position="21"/>
        <end position="770"/>
    </location>
</feature>
<dbReference type="EMBL" id="CAJNDS010001990">
    <property type="protein sequence ID" value="CAE7293891.1"/>
    <property type="molecule type" value="Genomic_DNA"/>
</dbReference>
<dbReference type="GO" id="GO:0009055">
    <property type="term" value="F:electron transfer activity"/>
    <property type="evidence" value="ECO:0007669"/>
    <property type="project" value="InterPro"/>
</dbReference>
<dbReference type="GO" id="GO:0009543">
    <property type="term" value="C:chloroplast thylakoid lumen"/>
    <property type="evidence" value="ECO:0007669"/>
    <property type="project" value="UniProtKB-SubCell"/>
</dbReference>
<keyword evidence="5 13" id="KW-0349">Heme</keyword>
<comment type="subcellular location">
    <subcellularLocation>
        <location evidence="2">Plastid</location>
        <location evidence="2">Chloroplast thylakoid lumen</location>
    </subcellularLocation>
</comment>
<evidence type="ECO:0000256" key="12">
    <source>
        <dbReference type="ARBA" id="ARBA00033211"/>
    </source>
</evidence>
<organism evidence="16 17">
    <name type="scientific">Symbiodinium natans</name>
    <dbReference type="NCBI Taxonomy" id="878477"/>
    <lineage>
        <taxon>Eukaryota</taxon>
        <taxon>Sar</taxon>
        <taxon>Alveolata</taxon>
        <taxon>Dinophyceae</taxon>
        <taxon>Suessiales</taxon>
        <taxon>Symbiodiniaceae</taxon>
        <taxon>Symbiodinium</taxon>
    </lineage>
</organism>
<dbReference type="InterPro" id="IPR036909">
    <property type="entry name" value="Cyt_c-like_dom_sf"/>
</dbReference>
<keyword evidence="9" id="KW-0793">Thylakoid</keyword>
<evidence type="ECO:0000256" key="10">
    <source>
        <dbReference type="ARBA" id="ARBA00030448"/>
    </source>
</evidence>
<feature type="domain" description="Cytochrome c" evidence="15">
    <location>
        <begin position="475"/>
        <end position="555"/>
    </location>
</feature>
<dbReference type="InterPro" id="IPR023655">
    <property type="entry name" value="Cyt_C6"/>
</dbReference>
<name>A0A812NIE1_9DINO</name>
<proteinExistence type="inferred from homology"/>
<evidence type="ECO:0000256" key="14">
    <source>
        <dbReference type="SAM" id="SignalP"/>
    </source>
</evidence>
<keyword evidence="4" id="KW-0813">Transport</keyword>
<dbReference type="PROSITE" id="PS51007">
    <property type="entry name" value="CYTC"/>
    <property type="match status" value="4"/>
</dbReference>
<dbReference type="GO" id="GO:0020037">
    <property type="term" value="F:heme binding"/>
    <property type="evidence" value="ECO:0007669"/>
    <property type="project" value="InterPro"/>
</dbReference>
<feature type="domain" description="Cytochrome c" evidence="15">
    <location>
        <begin position="687"/>
        <end position="767"/>
    </location>
</feature>
<evidence type="ECO:0000256" key="6">
    <source>
        <dbReference type="ARBA" id="ARBA00022723"/>
    </source>
</evidence>
<sequence>MSRVAGIVCAASLALYGASCFIVPATTPKGAPQTEAGAVLGQPSAISSAAESASWSPLAVGAALGLLMAVATGRPALAADLENGEAIFNGNCTACHANGNNSIVAEKKLKKEALVQYGKYDVQAIMSQVTNGNGAMPAFGDKLGPDDIEDVANYVYSKADKWLEKFHDVMGPLSKTLLFAFWLWPVTLCSLRVNTKADMSRVAGIVCAASLALYGASCFIVPATTPKGAPQTEAGAVLGQPSAISSAAESASWSPLAVGAALGLLMAVATGRPALAADLENGEAIFNGNCTACHANGNNSIVAEKKLKKEALVQYGKYDVQAIMSQVTNGNGAMPAFGDKLGPDDIEDVANYVYSKADKWLEKFHDVMGPLSKTDLFAFWLWPVTLCSLRFNTQADMSRVAGIVCAASLALYGASCFIVPATTPKGAPQTEAGAVLGQPSAISSAAESASWSPLAVGAALGLLMAVATGRPALAADLENGEAIFNGNCTACHANGNNSIVAEKKLKKEALVQYGKYDVQAIMSQVTNGNGAMPAFGDKLGPDDIEDVANYVYSKADKWLEKFHDVMGPLSKTLLFAARVLHDRKVQAVNAFWLWPVTLCSLRVNTKADMSRVAGIVCAASLALYGASCFIVPATTPKGAPQTEAGAVLGQPSAISSAAESASWSPLAVGAALGLLMAVATGRPALAADLENGEAIFNGNCTACHANGNNSIVAEKKLKKEALVQYGKYDVQAIMSQVTNGNGAMPAFGDKLGPDDIEDVANYVYSKADKW</sequence>
<keyword evidence="14" id="KW-0732">Signal</keyword>
<comment type="function">
    <text evidence="1">Functions as an electron carrier between membrane-bound cytochrome b6-f and photosystem I in oxygenic photosynthesis.</text>
</comment>
<accession>A0A812NIE1</accession>
<evidence type="ECO:0000256" key="13">
    <source>
        <dbReference type="PROSITE-ProRule" id="PRU00433"/>
    </source>
</evidence>
<evidence type="ECO:0000313" key="17">
    <source>
        <dbReference type="Proteomes" id="UP000604046"/>
    </source>
</evidence>
<dbReference type="Gene3D" id="1.10.760.10">
    <property type="entry name" value="Cytochrome c-like domain"/>
    <property type="match status" value="4"/>
</dbReference>
<evidence type="ECO:0000256" key="8">
    <source>
        <dbReference type="ARBA" id="ARBA00023004"/>
    </source>
</evidence>
<evidence type="ECO:0000256" key="4">
    <source>
        <dbReference type="ARBA" id="ARBA00022448"/>
    </source>
</evidence>
<keyword evidence="7" id="KW-0249">Electron transport</keyword>
<dbReference type="AlphaFoldDB" id="A0A812NIE1"/>
<evidence type="ECO:0000256" key="3">
    <source>
        <dbReference type="ARBA" id="ARBA00009650"/>
    </source>
</evidence>
<evidence type="ECO:0000256" key="7">
    <source>
        <dbReference type="ARBA" id="ARBA00022982"/>
    </source>
</evidence>
<keyword evidence="6 13" id="KW-0479">Metal-binding</keyword>
<comment type="caution">
    <text evidence="16">The sequence shown here is derived from an EMBL/GenBank/DDBJ whole genome shotgun (WGS) entry which is preliminary data.</text>
</comment>
<evidence type="ECO:0000256" key="11">
    <source>
        <dbReference type="ARBA" id="ARBA00031247"/>
    </source>
</evidence>
<evidence type="ECO:0000256" key="9">
    <source>
        <dbReference type="ARBA" id="ARBA00023078"/>
    </source>
</evidence>
<evidence type="ECO:0000256" key="5">
    <source>
        <dbReference type="ARBA" id="ARBA00022617"/>
    </source>
</evidence>
<comment type="similarity">
    <text evidence="3">Belongs to the cytochrome c family. PetJ subfamily.</text>
</comment>
<dbReference type="PRINTS" id="PR00605">
    <property type="entry name" value="CYTCHROMECIC"/>
</dbReference>
<dbReference type="Pfam" id="PF13442">
    <property type="entry name" value="Cytochrome_CBB3"/>
    <property type="match status" value="4"/>
</dbReference>
<evidence type="ECO:0000256" key="1">
    <source>
        <dbReference type="ARBA" id="ARBA00002347"/>
    </source>
</evidence>
<keyword evidence="8 13" id="KW-0408">Iron</keyword>
<gene>
    <name evidence="16" type="primary">petJ</name>
    <name evidence="16" type="ORF">SNAT2548_LOCUS15479</name>
</gene>
<keyword evidence="17" id="KW-1185">Reference proteome</keyword>